<keyword evidence="3" id="KW-0862">Zinc</keyword>
<evidence type="ECO:0000259" key="6">
    <source>
        <dbReference type="PROSITE" id="PS50089"/>
    </source>
</evidence>
<accession>A0ABD1K2Z0</accession>
<reference evidence="9 10" key="1">
    <citation type="submission" date="2024-09" db="EMBL/GenBank/DDBJ databases">
        <title>A chromosome-level genome assembly of Gray's grenadier anchovy, Coilia grayii.</title>
        <authorList>
            <person name="Fu Z."/>
        </authorList>
    </citation>
    <scope>NUCLEOTIDE SEQUENCE [LARGE SCALE GENOMIC DNA]</scope>
    <source>
        <strain evidence="9">G4</strain>
        <tissue evidence="9">Muscle</tissue>
    </source>
</reference>
<keyword evidence="1" id="KW-0479">Metal-binding</keyword>
<organism evidence="9 10">
    <name type="scientific">Coilia grayii</name>
    <name type="common">Gray's grenadier anchovy</name>
    <dbReference type="NCBI Taxonomy" id="363190"/>
    <lineage>
        <taxon>Eukaryota</taxon>
        <taxon>Metazoa</taxon>
        <taxon>Chordata</taxon>
        <taxon>Craniata</taxon>
        <taxon>Vertebrata</taxon>
        <taxon>Euteleostomi</taxon>
        <taxon>Actinopterygii</taxon>
        <taxon>Neopterygii</taxon>
        <taxon>Teleostei</taxon>
        <taxon>Clupei</taxon>
        <taxon>Clupeiformes</taxon>
        <taxon>Clupeoidei</taxon>
        <taxon>Engraulidae</taxon>
        <taxon>Coilinae</taxon>
        <taxon>Coilia</taxon>
    </lineage>
</organism>
<feature type="domain" description="B30.2/SPRY" evidence="8">
    <location>
        <begin position="273"/>
        <end position="465"/>
    </location>
</feature>
<dbReference type="EMBL" id="JBHFQA010000009">
    <property type="protein sequence ID" value="KAL2093503.1"/>
    <property type="molecule type" value="Genomic_DNA"/>
</dbReference>
<dbReference type="Proteomes" id="UP001591681">
    <property type="component" value="Unassembled WGS sequence"/>
</dbReference>
<dbReference type="InterPro" id="IPR013083">
    <property type="entry name" value="Znf_RING/FYVE/PHD"/>
</dbReference>
<dbReference type="InterPro" id="IPR017907">
    <property type="entry name" value="Znf_RING_CS"/>
</dbReference>
<feature type="domain" description="B box-type" evidence="7">
    <location>
        <begin position="85"/>
        <end position="126"/>
    </location>
</feature>
<dbReference type="PROSITE" id="PS50188">
    <property type="entry name" value="B302_SPRY"/>
    <property type="match status" value="1"/>
</dbReference>
<feature type="domain" description="RING-type" evidence="6">
    <location>
        <begin position="13"/>
        <end position="53"/>
    </location>
</feature>
<keyword evidence="2 4" id="KW-0863">Zinc-finger</keyword>
<dbReference type="AlphaFoldDB" id="A0ABD1K2Z0"/>
<dbReference type="Pfam" id="PF13923">
    <property type="entry name" value="zf-C3HC4_2"/>
    <property type="match status" value="1"/>
</dbReference>
<dbReference type="InterPro" id="IPR003877">
    <property type="entry name" value="SPRY_dom"/>
</dbReference>
<dbReference type="Pfam" id="PF00643">
    <property type="entry name" value="zf-B_box"/>
    <property type="match status" value="1"/>
</dbReference>
<dbReference type="SMART" id="SM00449">
    <property type="entry name" value="SPRY"/>
    <property type="match status" value="1"/>
</dbReference>
<name>A0ABD1K2Z0_9TELE</name>
<dbReference type="InterPro" id="IPR006574">
    <property type="entry name" value="PRY"/>
</dbReference>
<dbReference type="PRINTS" id="PR01407">
    <property type="entry name" value="BUTYPHLNCDUF"/>
</dbReference>
<proteinExistence type="predicted"/>
<dbReference type="SUPFAM" id="SSF57845">
    <property type="entry name" value="B-box zinc-binding domain"/>
    <property type="match status" value="1"/>
</dbReference>
<dbReference type="Pfam" id="PF00622">
    <property type="entry name" value="SPRY"/>
    <property type="match status" value="1"/>
</dbReference>
<evidence type="ECO:0000256" key="3">
    <source>
        <dbReference type="ARBA" id="ARBA00022833"/>
    </source>
</evidence>
<dbReference type="InterPro" id="IPR001870">
    <property type="entry name" value="B30.2/SPRY"/>
</dbReference>
<evidence type="ECO:0000313" key="10">
    <source>
        <dbReference type="Proteomes" id="UP001591681"/>
    </source>
</evidence>
<dbReference type="SUPFAM" id="SSF57850">
    <property type="entry name" value="RING/U-box"/>
    <property type="match status" value="1"/>
</dbReference>
<dbReference type="SMART" id="SM00184">
    <property type="entry name" value="RING"/>
    <property type="match status" value="1"/>
</dbReference>
<dbReference type="PROSITE" id="PS00518">
    <property type="entry name" value="ZF_RING_1"/>
    <property type="match status" value="1"/>
</dbReference>
<evidence type="ECO:0000256" key="1">
    <source>
        <dbReference type="ARBA" id="ARBA00022723"/>
    </source>
</evidence>
<dbReference type="InterPro" id="IPR050143">
    <property type="entry name" value="TRIM/RBCC"/>
</dbReference>
<evidence type="ECO:0000256" key="5">
    <source>
        <dbReference type="SAM" id="Coils"/>
    </source>
</evidence>
<dbReference type="PROSITE" id="PS50119">
    <property type="entry name" value="ZF_BBOX"/>
    <property type="match status" value="1"/>
</dbReference>
<dbReference type="Gene3D" id="3.30.160.60">
    <property type="entry name" value="Classic Zinc Finger"/>
    <property type="match status" value="1"/>
</dbReference>
<comment type="caution">
    <text evidence="9">The sequence shown here is derived from an EMBL/GenBank/DDBJ whole genome shotgun (WGS) entry which is preliminary data.</text>
</comment>
<dbReference type="SMART" id="SM00589">
    <property type="entry name" value="PRY"/>
    <property type="match status" value="1"/>
</dbReference>
<dbReference type="SMART" id="SM00336">
    <property type="entry name" value="BBOX"/>
    <property type="match status" value="1"/>
</dbReference>
<dbReference type="Gene3D" id="3.30.40.10">
    <property type="entry name" value="Zinc/RING finger domain, C3HC4 (zinc finger)"/>
    <property type="match status" value="1"/>
</dbReference>
<evidence type="ECO:0000259" key="7">
    <source>
        <dbReference type="PROSITE" id="PS50119"/>
    </source>
</evidence>
<dbReference type="Pfam" id="PF13765">
    <property type="entry name" value="PRY"/>
    <property type="match status" value="1"/>
</dbReference>
<dbReference type="InterPro" id="IPR013320">
    <property type="entry name" value="ConA-like_dom_sf"/>
</dbReference>
<sequence>MASSALPEEELLCPVCYDIFRDPVILPCSHSFCKDCLLKSWTDKDRNECPVCRGISLGVSYPCNLVLKNLCEAFVTERRRMEAEGADVMCRLHNEKLKVFCLEDKKPICVVCRDSNAHSKHSCRPIDEAGHDLKEEMKSYLAPIKEKLKVFKEVKLVCEETAKYLKAQAATTEKLIRSEFVMLHAFLQSEEAARLAALREEEKEKSQMMKTKIDELNREISFLTASIRATEKQIHARDVTFLQNYKATKKRTQCSLQTPQTVPGALINVAKHIGNMRFKVWAKMQSLVQHTPVILDPCSSHCSLAFPGDLTSVTLCGKTQQLPDNPERFSFYPFVLGSEGFASGKHSWVVEVGTCPEWVLGVCTESAQRKGGGFLLSGVWRLWYSNGQLRTDSAGQRYSPLKVKTKPHSIRLDLDWDKGTLSFFDTVKNTHLYTFSHRFSERLYPVFGTGSERHWLKIAPLKVTYSLY</sequence>
<dbReference type="SUPFAM" id="SSF49899">
    <property type="entry name" value="Concanavalin A-like lectins/glucanases"/>
    <property type="match status" value="1"/>
</dbReference>
<dbReference type="CDD" id="cd12893">
    <property type="entry name" value="SPRY_PRY_TRIM35"/>
    <property type="match status" value="1"/>
</dbReference>
<dbReference type="PANTHER" id="PTHR24103">
    <property type="entry name" value="E3 UBIQUITIN-PROTEIN LIGASE TRIM"/>
    <property type="match status" value="1"/>
</dbReference>
<protein>
    <submittedName>
        <fullName evidence="9">Uncharacterized protein</fullName>
    </submittedName>
</protein>
<dbReference type="GO" id="GO:0008270">
    <property type="term" value="F:zinc ion binding"/>
    <property type="evidence" value="ECO:0007669"/>
    <property type="project" value="UniProtKB-KW"/>
</dbReference>
<dbReference type="InterPro" id="IPR000315">
    <property type="entry name" value="Znf_B-box"/>
</dbReference>
<evidence type="ECO:0000313" key="9">
    <source>
        <dbReference type="EMBL" id="KAL2093503.1"/>
    </source>
</evidence>
<keyword evidence="10" id="KW-1185">Reference proteome</keyword>
<evidence type="ECO:0000256" key="4">
    <source>
        <dbReference type="PROSITE-ProRule" id="PRU00024"/>
    </source>
</evidence>
<dbReference type="InterPro" id="IPR001841">
    <property type="entry name" value="Znf_RING"/>
</dbReference>
<dbReference type="PROSITE" id="PS50089">
    <property type="entry name" value="ZF_RING_2"/>
    <property type="match status" value="1"/>
</dbReference>
<gene>
    <name evidence="9" type="ORF">ACEWY4_010815</name>
</gene>
<evidence type="ECO:0000259" key="8">
    <source>
        <dbReference type="PROSITE" id="PS50188"/>
    </source>
</evidence>
<dbReference type="InterPro" id="IPR003879">
    <property type="entry name" value="Butyrophylin_SPRY"/>
</dbReference>
<feature type="coiled-coil region" evidence="5">
    <location>
        <begin position="199"/>
        <end position="233"/>
    </location>
</feature>
<evidence type="ECO:0000256" key="2">
    <source>
        <dbReference type="ARBA" id="ARBA00022771"/>
    </source>
</evidence>
<keyword evidence="5" id="KW-0175">Coiled coil</keyword>
<dbReference type="Gene3D" id="2.60.120.920">
    <property type="match status" value="1"/>
</dbReference>
<dbReference type="InterPro" id="IPR043136">
    <property type="entry name" value="B30.2/SPRY_sf"/>
</dbReference>